<comment type="subcellular location">
    <subcellularLocation>
        <location evidence="1">Membrane</location>
        <topology evidence="1">Multi-pass membrane protein</topology>
    </subcellularLocation>
</comment>
<evidence type="ECO:0000256" key="4">
    <source>
        <dbReference type="ARBA" id="ARBA00022989"/>
    </source>
</evidence>
<feature type="transmembrane region" description="Helical" evidence="6">
    <location>
        <begin position="12"/>
        <end position="35"/>
    </location>
</feature>
<dbReference type="PANTHER" id="PTHR30177">
    <property type="entry name" value="GLYCINE BETAINE/L-PROLINE TRANSPORT SYSTEM PERMEASE PROTEIN PROW"/>
    <property type="match status" value="1"/>
</dbReference>
<dbReference type="PANTHER" id="PTHR30177:SF4">
    <property type="entry name" value="OSMOPROTECTANT IMPORT PERMEASE PROTEIN OSMW"/>
    <property type="match status" value="1"/>
</dbReference>
<reference evidence="8" key="1">
    <citation type="submission" date="2019-08" db="EMBL/GenBank/DDBJ databases">
        <authorList>
            <person name="Kucharzyk K."/>
            <person name="Murdoch R.W."/>
            <person name="Higgins S."/>
            <person name="Loffler F."/>
        </authorList>
    </citation>
    <scope>NUCLEOTIDE SEQUENCE</scope>
</reference>
<dbReference type="InterPro" id="IPR035906">
    <property type="entry name" value="MetI-like_sf"/>
</dbReference>
<evidence type="ECO:0000256" key="5">
    <source>
        <dbReference type="ARBA" id="ARBA00023136"/>
    </source>
</evidence>
<dbReference type="SUPFAM" id="SSF161098">
    <property type="entry name" value="MetI-like"/>
    <property type="match status" value="1"/>
</dbReference>
<dbReference type="GO" id="GO:0016020">
    <property type="term" value="C:membrane"/>
    <property type="evidence" value="ECO:0007669"/>
    <property type="project" value="UniProtKB-SubCell"/>
</dbReference>
<dbReference type="PROSITE" id="PS50928">
    <property type="entry name" value="ABC_TM1"/>
    <property type="match status" value="1"/>
</dbReference>
<dbReference type="GO" id="GO:0055085">
    <property type="term" value="P:transmembrane transport"/>
    <property type="evidence" value="ECO:0007669"/>
    <property type="project" value="InterPro"/>
</dbReference>
<evidence type="ECO:0000256" key="3">
    <source>
        <dbReference type="ARBA" id="ARBA00022692"/>
    </source>
</evidence>
<evidence type="ECO:0000256" key="2">
    <source>
        <dbReference type="ARBA" id="ARBA00022448"/>
    </source>
</evidence>
<evidence type="ECO:0000313" key="8">
    <source>
        <dbReference type="EMBL" id="MPM24048.1"/>
    </source>
</evidence>
<feature type="transmembrane region" description="Helical" evidence="6">
    <location>
        <begin position="135"/>
        <end position="157"/>
    </location>
</feature>
<dbReference type="Pfam" id="PF00528">
    <property type="entry name" value="BPD_transp_1"/>
    <property type="match status" value="1"/>
</dbReference>
<keyword evidence="2" id="KW-0813">Transport</keyword>
<dbReference type="FunFam" id="1.10.3720.10:FF:000001">
    <property type="entry name" value="Glycine betaine ABC transporter, permease"/>
    <property type="match status" value="1"/>
</dbReference>
<accession>A0A644Y7X2</accession>
<keyword evidence="3 6" id="KW-0812">Transmembrane</keyword>
<sequence length="199" mass="21635">MNELMSAIAEHLTIVAVSMFFAAILGIALGVLAYWRRKLGSVIISIAELIQTIPSLALLALLMIIFGLGDLTMGVALVLYALLPIIRNTYTSLTQLPPHIIDAARGMGMSRGQRLLKVEIPLSIPMIFSGFKVALVNSLSIAVMGVLIGSGGLGYIIYRGIQQRNMDRILLGAIPVVLIALLFDWLMGKAEKRLLKHTR</sequence>
<feature type="transmembrane region" description="Helical" evidence="6">
    <location>
        <begin position="56"/>
        <end position="83"/>
    </location>
</feature>
<proteinExistence type="predicted"/>
<dbReference type="InterPro" id="IPR051204">
    <property type="entry name" value="ABC_transp_perm/SBD"/>
</dbReference>
<evidence type="ECO:0000259" key="7">
    <source>
        <dbReference type="PROSITE" id="PS50928"/>
    </source>
</evidence>
<protein>
    <submittedName>
        <fullName evidence="8">Carnitine transport permease protein OpuCD</fullName>
    </submittedName>
</protein>
<gene>
    <name evidence="8" type="primary">opuCD_2</name>
    <name evidence="8" type="ORF">SDC9_70525</name>
</gene>
<comment type="caution">
    <text evidence="8">The sequence shown here is derived from an EMBL/GenBank/DDBJ whole genome shotgun (WGS) entry which is preliminary data.</text>
</comment>
<feature type="domain" description="ABC transmembrane type-1" evidence="7">
    <location>
        <begin position="8"/>
        <end position="187"/>
    </location>
</feature>
<dbReference type="EMBL" id="VSSQ01004173">
    <property type="protein sequence ID" value="MPM24048.1"/>
    <property type="molecule type" value="Genomic_DNA"/>
</dbReference>
<dbReference type="GO" id="GO:0031460">
    <property type="term" value="P:glycine betaine transport"/>
    <property type="evidence" value="ECO:0007669"/>
    <property type="project" value="TreeGrafter"/>
</dbReference>
<dbReference type="Gene3D" id="1.10.3720.10">
    <property type="entry name" value="MetI-like"/>
    <property type="match status" value="1"/>
</dbReference>
<name>A0A644Y7X2_9ZZZZ</name>
<feature type="transmembrane region" description="Helical" evidence="6">
    <location>
        <begin position="169"/>
        <end position="187"/>
    </location>
</feature>
<dbReference type="InterPro" id="IPR000515">
    <property type="entry name" value="MetI-like"/>
</dbReference>
<dbReference type="AlphaFoldDB" id="A0A644Y7X2"/>
<organism evidence="8">
    <name type="scientific">bioreactor metagenome</name>
    <dbReference type="NCBI Taxonomy" id="1076179"/>
    <lineage>
        <taxon>unclassified sequences</taxon>
        <taxon>metagenomes</taxon>
        <taxon>ecological metagenomes</taxon>
    </lineage>
</organism>
<evidence type="ECO:0000256" key="1">
    <source>
        <dbReference type="ARBA" id="ARBA00004141"/>
    </source>
</evidence>
<dbReference type="CDD" id="cd06261">
    <property type="entry name" value="TM_PBP2"/>
    <property type="match status" value="1"/>
</dbReference>
<keyword evidence="4 6" id="KW-1133">Transmembrane helix</keyword>
<evidence type="ECO:0000256" key="6">
    <source>
        <dbReference type="SAM" id="Phobius"/>
    </source>
</evidence>
<keyword evidence="5 6" id="KW-0472">Membrane</keyword>